<proteinExistence type="predicted"/>
<dbReference type="AlphaFoldDB" id="A0A7C8KC05"/>
<reference evidence="1 2" key="1">
    <citation type="submission" date="2019-03" db="EMBL/GenBank/DDBJ databases">
        <title>Nematode-trapping fungi genome.</title>
        <authorList>
            <person name="Vidal-Diez De Ulzurrun G."/>
        </authorList>
    </citation>
    <scope>NUCLEOTIDE SEQUENCE [LARGE SCALE GENOMIC DNA]</scope>
    <source>
        <strain evidence="1 2">TWF154</strain>
    </source>
</reference>
<dbReference type="EMBL" id="SOZJ01000008">
    <property type="protein sequence ID" value="TGJ63698.1"/>
    <property type="molecule type" value="Genomic_DNA"/>
</dbReference>
<protein>
    <submittedName>
        <fullName evidence="1">Uncharacterized protein</fullName>
    </submittedName>
</protein>
<sequence>MTTLHFVEQGKTKSPDPAASQSKPGSTHVNADILDLELAGVSRTGRQKRRFSCTGLGALGALGARQVGNMKFIDNVTVRTIPTYSTHILAHRILSLQ</sequence>
<evidence type="ECO:0000313" key="2">
    <source>
        <dbReference type="Proteomes" id="UP000297595"/>
    </source>
</evidence>
<gene>
    <name evidence="1" type="ORF">EYR41_011593</name>
</gene>
<comment type="caution">
    <text evidence="1">The sequence shown here is derived from an EMBL/GenBank/DDBJ whole genome shotgun (WGS) entry which is preliminary data.</text>
</comment>
<evidence type="ECO:0000313" key="1">
    <source>
        <dbReference type="EMBL" id="TGJ63698.1"/>
    </source>
</evidence>
<organism evidence="1 2">
    <name type="scientific">Orbilia oligospora</name>
    <name type="common">Nematode-trapping fungus</name>
    <name type="synonym">Arthrobotrys oligospora</name>
    <dbReference type="NCBI Taxonomy" id="2813651"/>
    <lineage>
        <taxon>Eukaryota</taxon>
        <taxon>Fungi</taxon>
        <taxon>Dikarya</taxon>
        <taxon>Ascomycota</taxon>
        <taxon>Pezizomycotina</taxon>
        <taxon>Orbiliomycetes</taxon>
        <taxon>Orbiliales</taxon>
        <taxon>Orbiliaceae</taxon>
        <taxon>Orbilia</taxon>
    </lineage>
</organism>
<name>A0A7C8KC05_ORBOL</name>
<accession>A0A7C8KC05</accession>
<dbReference type="Proteomes" id="UP000297595">
    <property type="component" value="Unassembled WGS sequence"/>
</dbReference>